<feature type="transmembrane region" description="Helical" evidence="5">
    <location>
        <begin position="130"/>
        <end position="154"/>
    </location>
</feature>
<evidence type="ECO:0000256" key="2">
    <source>
        <dbReference type="ARBA" id="ARBA00022692"/>
    </source>
</evidence>
<evidence type="ECO:0000256" key="3">
    <source>
        <dbReference type="ARBA" id="ARBA00022989"/>
    </source>
</evidence>
<keyword evidence="7" id="KW-1185">Reference proteome</keyword>
<accession>A0ABR1DLP9</accession>
<proteinExistence type="predicted"/>
<comment type="subcellular location">
    <subcellularLocation>
        <location evidence="1">Endomembrane system</location>
        <topology evidence="1">Multi-pass membrane protein</topology>
    </subcellularLocation>
</comment>
<dbReference type="Proteomes" id="UP001303046">
    <property type="component" value="Unassembled WGS sequence"/>
</dbReference>
<reference evidence="6 7" key="1">
    <citation type="submission" date="2023-08" db="EMBL/GenBank/DDBJ databases">
        <title>A Necator americanus chromosomal reference genome.</title>
        <authorList>
            <person name="Ilik V."/>
            <person name="Petrzelkova K.J."/>
            <person name="Pardy F."/>
            <person name="Fuh T."/>
            <person name="Niatou-Singa F.S."/>
            <person name="Gouil Q."/>
            <person name="Baker L."/>
            <person name="Ritchie M.E."/>
            <person name="Jex A.R."/>
            <person name="Gazzola D."/>
            <person name="Li H."/>
            <person name="Toshio Fujiwara R."/>
            <person name="Zhan B."/>
            <person name="Aroian R.V."/>
            <person name="Pafco B."/>
            <person name="Schwarz E.M."/>
        </authorList>
    </citation>
    <scope>NUCLEOTIDE SEQUENCE [LARGE SCALE GENOMIC DNA]</scope>
    <source>
        <strain evidence="6 7">Aroian</strain>
        <tissue evidence="6">Whole animal</tissue>
    </source>
</reference>
<evidence type="ECO:0000256" key="5">
    <source>
        <dbReference type="SAM" id="Phobius"/>
    </source>
</evidence>
<evidence type="ECO:0000313" key="6">
    <source>
        <dbReference type="EMBL" id="KAK6751382.1"/>
    </source>
</evidence>
<name>A0ABR1DLP9_NECAM</name>
<feature type="transmembrane region" description="Helical" evidence="5">
    <location>
        <begin position="49"/>
        <end position="68"/>
    </location>
</feature>
<keyword evidence="2 5" id="KW-0812">Transmembrane</keyword>
<evidence type="ECO:0000256" key="4">
    <source>
        <dbReference type="ARBA" id="ARBA00023136"/>
    </source>
</evidence>
<dbReference type="PANTHER" id="PTHR12479:SF10">
    <property type="entry name" value="LYSOSOMAL-ASSOCIATED TRANSMEMBRANE PROTEIN"/>
    <property type="match status" value="1"/>
</dbReference>
<feature type="transmembrane region" description="Helical" evidence="5">
    <location>
        <begin position="75"/>
        <end position="99"/>
    </location>
</feature>
<evidence type="ECO:0000313" key="7">
    <source>
        <dbReference type="Proteomes" id="UP001303046"/>
    </source>
</evidence>
<evidence type="ECO:0000256" key="1">
    <source>
        <dbReference type="ARBA" id="ARBA00004127"/>
    </source>
</evidence>
<dbReference type="InterPro" id="IPR051115">
    <property type="entry name" value="LAPTM_transporter"/>
</dbReference>
<protein>
    <submittedName>
        <fullName evidence="6">Uncharacterized protein</fullName>
    </submittedName>
</protein>
<keyword evidence="3 5" id="KW-1133">Transmembrane helix</keyword>
<comment type="caution">
    <text evidence="6">The sequence shown here is derived from an EMBL/GenBank/DDBJ whole genome shotgun (WGS) entry which is preliminary data.</text>
</comment>
<keyword evidence="4 5" id="KW-0472">Membrane</keyword>
<organism evidence="6 7">
    <name type="scientific">Necator americanus</name>
    <name type="common">Human hookworm</name>
    <dbReference type="NCBI Taxonomy" id="51031"/>
    <lineage>
        <taxon>Eukaryota</taxon>
        <taxon>Metazoa</taxon>
        <taxon>Ecdysozoa</taxon>
        <taxon>Nematoda</taxon>
        <taxon>Chromadorea</taxon>
        <taxon>Rhabditida</taxon>
        <taxon>Rhabditina</taxon>
        <taxon>Rhabditomorpha</taxon>
        <taxon>Strongyloidea</taxon>
        <taxon>Ancylostomatidae</taxon>
        <taxon>Bunostominae</taxon>
        <taxon>Necator</taxon>
    </lineage>
</organism>
<gene>
    <name evidence="6" type="primary">Necator_chrIV.g16317</name>
    <name evidence="6" type="ORF">RB195_003021</name>
</gene>
<dbReference type="PANTHER" id="PTHR12479">
    <property type="entry name" value="LYSOSOMAL-ASSOCIATED TRANSMEMBRANE PROTEIN"/>
    <property type="match status" value="1"/>
</dbReference>
<dbReference type="EMBL" id="JAVFWL010000004">
    <property type="protein sequence ID" value="KAK6751382.1"/>
    <property type="molecule type" value="Genomic_DNA"/>
</dbReference>
<sequence>MPMSLVKNHCLCGAMHVRSGARLLSTIFLLLAAVHLLNAFGFVSGYPGSPISSAVIFLIICTLVYGVFAERRYFLIPFLAAKAFLTLATVSSFLIWVALHVAYRDKVSEHTKGSLLSYMDIVESQNKKPNMLVCIGLGFITIACLQMYILKVFLNFYCFLRERHQPLLTDTAHSSRYSPISTTSSSLYQN</sequence>